<name>A0A8D8BEW3_CULPI</name>
<organism evidence="1">
    <name type="scientific">Culex pipiens</name>
    <name type="common">House mosquito</name>
    <dbReference type="NCBI Taxonomy" id="7175"/>
    <lineage>
        <taxon>Eukaryota</taxon>
        <taxon>Metazoa</taxon>
        <taxon>Ecdysozoa</taxon>
        <taxon>Arthropoda</taxon>
        <taxon>Hexapoda</taxon>
        <taxon>Insecta</taxon>
        <taxon>Pterygota</taxon>
        <taxon>Neoptera</taxon>
        <taxon>Endopterygota</taxon>
        <taxon>Diptera</taxon>
        <taxon>Nematocera</taxon>
        <taxon>Culicoidea</taxon>
        <taxon>Culicidae</taxon>
        <taxon>Culicinae</taxon>
        <taxon>Culicini</taxon>
        <taxon>Culex</taxon>
        <taxon>Culex</taxon>
    </lineage>
</organism>
<reference evidence="1" key="1">
    <citation type="submission" date="2021-05" db="EMBL/GenBank/DDBJ databases">
        <authorList>
            <person name="Alioto T."/>
            <person name="Alioto T."/>
            <person name="Gomez Garrido J."/>
        </authorList>
    </citation>
    <scope>NUCLEOTIDE SEQUENCE</scope>
</reference>
<sequence length="124" mass="14106">MPDLLWTDHFLAANQVGLYHDGRLPVRRTAGCVCVWLHCCAVPGQCCQFGLFRLWSAVVLAVPRVRHPDHDGWQAQVLDQSGGVHLCSAESVPGHYQHLLVYLEKIKIRWVLIVDTKWLQINEV</sequence>
<dbReference type="EMBL" id="HBUE01065056">
    <property type="protein sequence ID" value="CAG6470288.1"/>
    <property type="molecule type" value="Transcribed_RNA"/>
</dbReference>
<protein>
    <submittedName>
        <fullName evidence="1">(northern house mosquito) hypothetical protein</fullName>
    </submittedName>
</protein>
<accession>A0A8D8BEW3</accession>
<proteinExistence type="predicted"/>
<evidence type="ECO:0000313" key="1">
    <source>
        <dbReference type="EMBL" id="CAG6470286.1"/>
    </source>
</evidence>
<dbReference type="EMBL" id="HBUE01065052">
    <property type="protein sequence ID" value="CAG6470283.1"/>
    <property type="molecule type" value="Transcribed_RNA"/>
</dbReference>
<dbReference type="AlphaFoldDB" id="A0A8D8BEW3"/>
<dbReference type="EMBL" id="HBUE01065055">
    <property type="protein sequence ID" value="CAG6470286.1"/>
    <property type="molecule type" value="Transcribed_RNA"/>
</dbReference>